<gene>
    <name evidence="4" type="ORF">SAMN05216249_109117</name>
</gene>
<reference evidence="4 5" key="1">
    <citation type="submission" date="2016-10" db="EMBL/GenBank/DDBJ databases">
        <authorList>
            <person name="de Groot N.N."/>
        </authorList>
    </citation>
    <scope>NUCLEOTIDE SEQUENCE [LARGE SCALE GENOMIC DNA]</scope>
    <source>
        <strain evidence="4 5">DSM 5522</strain>
    </source>
</reference>
<evidence type="ECO:0000256" key="2">
    <source>
        <dbReference type="ARBA" id="ARBA00022801"/>
    </source>
</evidence>
<keyword evidence="5" id="KW-1185">Reference proteome</keyword>
<dbReference type="AlphaFoldDB" id="A0A1I0YD31"/>
<evidence type="ECO:0000256" key="1">
    <source>
        <dbReference type="ARBA" id="ARBA00022723"/>
    </source>
</evidence>
<evidence type="ECO:0000313" key="5">
    <source>
        <dbReference type="Proteomes" id="UP000198838"/>
    </source>
</evidence>
<keyword evidence="1" id="KW-0479">Metal-binding</keyword>
<dbReference type="Pfam" id="PF08797">
    <property type="entry name" value="HIRAN"/>
    <property type="match status" value="1"/>
</dbReference>
<accession>A0A1I0YD31</accession>
<evidence type="ECO:0000259" key="3">
    <source>
        <dbReference type="SMART" id="SM00910"/>
    </source>
</evidence>
<name>A0A1I0YD31_9FIRM</name>
<evidence type="ECO:0000313" key="4">
    <source>
        <dbReference type="EMBL" id="SFB11234.1"/>
    </source>
</evidence>
<dbReference type="InterPro" id="IPR014905">
    <property type="entry name" value="HIRAN"/>
</dbReference>
<dbReference type="Gene3D" id="3.30.70.2330">
    <property type="match status" value="1"/>
</dbReference>
<dbReference type="EMBL" id="FOJY01000009">
    <property type="protein sequence ID" value="SFB11234.1"/>
    <property type="molecule type" value="Genomic_DNA"/>
</dbReference>
<dbReference type="STRING" id="1120918.SAMN05216249_109117"/>
<dbReference type="Proteomes" id="UP000198838">
    <property type="component" value="Unassembled WGS sequence"/>
</dbReference>
<keyword evidence="2" id="KW-0378">Hydrolase</keyword>
<dbReference type="GO" id="GO:0016818">
    <property type="term" value="F:hydrolase activity, acting on acid anhydrides, in phosphorus-containing anhydrides"/>
    <property type="evidence" value="ECO:0007669"/>
    <property type="project" value="InterPro"/>
</dbReference>
<protein>
    <submittedName>
        <fullName evidence="4">HIRAN domain-containing protein</fullName>
    </submittedName>
</protein>
<dbReference type="GO" id="GO:0008270">
    <property type="term" value="F:zinc ion binding"/>
    <property type="evidence" value="ECO:0007669"/>
    <property type="project" value="InterPro"/>
</dbReference>
<dbReference type="OrthoDB" id="1650885at2"/>
<sequence length="130" mass="14668">MANELTKKEETMVSLVKGNELGNIIKPLIKEIHLFDSYIAGTTHLDDKTVLEQIKTGDTLALQRENNKLDNNAILILNDEKKKLGYVPEKDNNIFARLMDAGKLLKTKITKIVHKGSFKQISVGIYLVDF</sequence>
<dbReference type="SMART" id="SM00910">
    <property type="entry name" value="HIRAN"/>
    <property type="match status" value="1"/>
</dbReference>
<dbReference type="RefSeq" id="WP_092872363.1">
    <property type="nucleotide sequence ID" value="NZ_FOJY01000009.1"/>
</dbReference>
<dbReference type="GO" id="GO:0003676">
    <property type="term" value="F:nucleic acid binding"/>
    <property type="evidence" value="ECO:0007669"/>
    <property type="project" value="InterPro"/>
</dbReference>
<organism evidence="4 5">
    <name type="scientific">Acetitomaculum ruminis DSM 5522</name>
    <dbReference type="NCBI Taxonomy" id="1120918"/>
    <lineage>
        <taxon>Bacteria</taxon>
        <taxon>Bacillati</taxon>
        <taxon>Bacillota</taxon>
        <taxon>Clostridia</taxon>
        <taxon>Lachnospirales</taxon>
        <taxon>Lachnospiraceae</taxon>
        <taxon>Acetitomaculum</taxon>
    </lineage>
</organism>
<feature type="domain" description="HIRAN" evidence="3">
    <location>
        <begin position="32"/>
        <end position="129"/>
    </location>
</feature>
<proteinExistence type="predicted"/>